<dbReference type="InterPro" id="IPR038764">
    <property type="entry name" value="GNAT_N_AcTrfase_prd"/>
</dbReference>
<organism evidence="2 3">
    <name type="scientific">Microbacterium lacus</name>
    <dbReference type="NCBI Taxonomy" id="415217"/>
    <lineage>
        <taxon>Bacteria</taxon>
        <taxon>Bacillati</taxon>
        <taxon>Actinomycetota</taxon>
        <taxon>Actinomycetes</taxon>
        <taxon>Micrococcales</taxon>
        <taxon>Microbacteriaceae</taxon>
        <taxon>Microbacterium</taxon>
    </lineage>
</organism>
<evidence type="ECO:0000313" key="3">
    <source>
        <dbReference type="Proteomes" id="UP001500596"/>
    </source>
</evidence>
<dbReference type="PANTHER" id="PTHR41700">
    <property type="entry name" value="GCN5-RELATED N-ACETYLTRANSFERASE"/>
    <property type="match status" value="1"/>
</dbReference>
<evidence type="ECO:0000259" key="1">
    <source>
        <dbReference type="PROSITE" id="PS51186"/>
    </source>
</evidence>
<accession>A0ABN2HEL7</accession>
<dbReference type="SUPFAM" id="SSF55729">
    <property type="entry name" value="Acyl-CoA N-acyltransferases (Nat)"/>
    <property type="match status" value="1"/>
</dbReference>
<protein>
    <recommendedName>
        <fullName evidence="1">N-acetyltransferase domain-containing protein</fullName>
    </recommendedName>
</protein>
<gene>
    <name evidence="2" type="ORF">GCM10009807_31840</name>
</gene>
<dbReference type="Gene3D" id="3.40.630.30">
    <property type="match status" value="1"/>
</dbReference>
<dbReference type="PANTHER" id="PTHR41700:SF1">
    <property type="entry name" value="N-ACETYLTRANSFERASE DOMAIN-CONTAINING PROTEIN"/>
    <property type="match status" value="1"/>
</dbReference>
<dbReference type="Proteomes" id="UP001500596">
    <property type="component" value="Unassembled WGS sequence"/>
</dbReference>
<feature type="domain" description="N-acetyltransferase" evidence="1">
    <location>
        <begin position="13"/>
        <end position="174"/>
    </location>
</feature>
<keyword evidence="3" id="KW-1185">Reference proteome</keyword>
<dbReference type="InterPro" id="IPR000182">
    <property type="entry name" value="GNAT_dom"/>
</dbReference>
<reference evidence="2 3" key="1">
    <citation type="journal article" date="2019" name="Int. J. Syst. Evol. Microbiol.">
        <title>The Global Catalogue of Microorganisms (GCM) 10K type strain sequencing project: providing services to taxonomists for standard genome sequencing and annotation.</title>
        <authorList>
            <consortium name="The Broad Institute Genomics Platform"/>
            <consortium name="The Broad Institute Genome Sequencing Center for Infectious Disease"/>
            <person name="Wu L."/>
            <person name="Ma J."/>
        </authorList>
    </citation>
    <scope>NUCLEOTIDE SEQUENCE [LARGE SCALE GENOMIC DNA]</scope>
    <source>
        <strain evidence="2 3">JCM 15575</strain>
    </source>
</reference>
<sequence length="240" mass="26112">MERMADSAADRGISIRPLDTVEEVFRASAVLAEVWGGDRSGMPPNLLRALAHSGNYAVGLYDGEAMIGASVAFFAAPAERSMHSHITGVLPGLQSRGLGRLLKQHQREWAFARDVGHITWTFDPLVARNAHFNLRVLGARVTEYLVNQYGPMDDGVNRGDESDRIMVSWALAAPPVPTPPADRVVAAVAVPEDIAALRDEAPADAAAWRVRVREEFLARLSEGLVVGGFDDDRGYVFVRP</sequence>
<dbReference type="EMBL" id="BAAAPK010000002">
    <property type="protein sequence ID" value="GAA1685672.1"/>
    <property type="molecule type" value="Genomic_DNA"/>
</dbReference>
<comment type="caution">
    <text evidence="2">The sequence shown here is derived from an EMBL/GenBank/DDBJ whole genome shotgun (WGS) entry which is preliminary data.</text>
</comment>
<name>A0ABN2HEL7_9MICO</name>
<dbReference type="InterPro" id="IPR016181">
    <property type="entry name" value="Acyl_CoA_acyltransferase"/>
</dbReference>
<proteinExistence type="predicted"/>
<evidence type="ECO:0000313" key="2">
    <source>
        <dbReference type="EMBL" id="GAA1685672.1"/>
    </source>
</evidence>
<dbReference type="PROSITE" id="PS51186">
    <property type="entry name" value="GNAT"/>
    <property type="match status" value="1"/>
</dbReference>